<gene>
    <name evidence="1" type="ORF">SAMN05444336_1161</name>
</gene>
<protein>
    <submittedName>
        <fullName evidence="1">Uncharacterized protein</fullName>
    </submittedName>
</protein>
<sequence length="96" mass="10702">MTCGTSNMIDDEPKLVTSSNSQRVIVDGYTFTIEIYRLETDKTWTLEVVDGEGVSHVWDDPFSSDKDAWTAALQEIEAGGPLAFMRGHNVIPLRKP</sequence>
<dbReference type="EMBL" id="FNMZ01000016">
    <property type="protein sequence ID" value="SDX96983.1"/>
    <property type="molecule type" value="Genomic_DNA"/>
</dbReference>
<dbReference type="STRING" id="356660.SAMN05444336_1161"/>
<reference evidence="1 2" key="1">
    <citation type="submission" date="2016-10" db="EMBL/GenBank/DDBJ databases">
        <authorList>
            <person name="de Groot N.N."/>
        </authorList>
    </citation>
    <scope>NUCLEOTIDE SEQUENCE [LARGE SCALE GENOMIC DNA]</scope>
    <source>
        <strain evidence="1 2">DSM 17890</strain>
    </source>
</reference>
<dbReference type="AlphaFoldDB" id="A0A1H3G0Z7"/>
<organism evidence="1 2">
    <name type="scientific">Albimonas donghaensis</name>
    <dbReference type="NCBI Taxonomy" id="356660"/>
    <lineage>
        <taxon>Bacteria</taxon>
        <taxon>Pseudomonadati</taxon>
        <taxon>Pseudomonadota</taxon>
        <taxon>Alphaproteobacteria</taxon>
        <taxon>Rhodobacterales</taxon>
        <taxon>Paracoccaceae</taxon>
        <taxon>Albimonas</taxon>
    </lineage>
</organism>
<dbReference type="Proteomes" id="UP000199118">
    <property type="component" value="Unassembled WGS sequence"/>
</dbReference>
<evidence type="ECO:0000313" key="1">
    <source>
        <dbReference type="EMBL" id="SDX96983.1"/>
    </source>
</evidence>
<accession>A0A1H3G0Z7</accession>
<evidence type="ECO:0000313" key="2">
    <source>
        <dbReference type="Proteomes" id="UP000199118"/>
    </source>
</evidence>
<keyword evidence="2" id="KW-1185">Reference proteome</keyword>
<name>A0A1H3G0Z7_9RHOB</name>
<proteinExistence type="predicted"/>